<proteinExistence type="predicted"/>
<dbReference type="AlphaFoldDB" id="A0A9D3X0G7"/>
<organism evidence="1 2">
    <name type="scientific">Mauremys mutica</name>
    <name type="common">yellowpond turtle</name>
    <dbReference type="NCBI Taxonomy" id="74926"/>
    <lineage>
        <taxon>Eukaryota</taxon>
        <taxon>Metazoa</taxon>
        <taxon>Chordata</taxon>
        <taxon>Craniata</taxon>
        <taxon>Vertebrata</taxon>
        <taxon>Euteleostomi</taxon>
        <taxon>Archelosauria</taxon>
        <taxon>Testudinata</taxon>
        <taxon>Testudines</taxon>
        <taxon>Cryptodira</taxon>
        <taxon>Durocryptodira</taxon>
        <taxon>Testudinoidea</taxon>
        <taxon>Geoemydidae</taxon>
        <taxon>Geoemydinae</taxon>
        <taxon>Mauremys</taxon>
    </lineage>
</organism>
<comment type="caution">
    <text evidence="1">The sequence shown here is derived from an EMBL/GenBank/DDBJ whole genome shotgun (WGS) entry which is preliminary data.</text>
</comment>
<name>A0A9D3X0G7_9SAUR</name>
<protein>
    <submittedName>
        <fullName evidence="1">Uncharacterized protein</fullName>
    </submittedName>
</protein>
<dbReference type="Proteomes" id="UP000827986">
    <property type="component" value="Unassembled WGS sequence"/>
</dbReference>
<dbReference type="EMBL" id="JAHDVG010000483">
    <property type="protein sequence ID" value="KAH1170561.1"/>
    <property type="molecule type" value="Genomic_DNA"/>
</dbReference>
<evidence type="ECO:0000313" key="2">
    <source>
        <dbReference type="Proteomes" id="UP000827986"/>
    </source>
</evidence>
<keyword evidence="2" id="KW-1185">Reference proteome</keyword>
<reference evidence="1" key="1">
    <citation type="submission" date="2021-09" db="EMBL/GenBank/DDBJ databases">
        <title>The genome of Mauremys mutica provides insights into the evolution of semi-aquatic lifestyle.</title>
        <authorList>
            <person name="Gong S."/>
            <person name="Gao Y."/>
        </authorList>
    </citation>
    <scope>NUCLEOTIDE SEQUENCE</scope>
    <source>
        <strain evidence="1">MM-2020</strain>
        <tissue evidence="1">Muscle</tissue>
    </source>
</reference>
<accession>A0A9D3X0G7</accession>
<gene>
    <name evidence="1" type="ORF">KIL84_006179</name>
</gene>
<evidence type="ECO:0000313" key="1">
    <source>
        <dbReference type="EMBL" id="KAH1170561.1"/>
    </source>
</evidence>
<sequence>MAAASEAAAERFILEFAEYLELMCGIYFGTSSKLTCKKSPVFVAPSIAGGSPAMYRECSEADEDAQPHTLLLLPLEKGYQ</sequence>